<keyword evidence="3" id="KW-1185">Reference proteome</keyword>
<evidence type="ECO:0000256" key="1">
    <source>
        <dbReference type="SAM" id="SignalP"/>
    </source>
</evidence>
<dbReference type="Pfam" id="PF09694">
    <property type="entry name" value="Gcw_chp"/>
    <property type="match status" value="1"/>
</dbReference>
<dbReference type="RefSeq" id="WP_153234298.1">
    <property type="nucleotide sequence ID" value="NZ_WINI01000003.1"/>
</dbReference>
<evidence type="ECO:0000313" key="3">
    <source>
        <dbReference type="Proteomes" id="UP000451565"/>
    </source>
</evidence>
<dbReference type="OrthoDB" id="9793561at2"/>
<organism evidence="2 3">
    <name type="scientific">Glaciimonas soli</name>
    <dbReference type="NCBI Taxonomy" id="2590999"/>
    <lineage>
        <taxon>Bacteria</taxon>
        <taxon>Pseudomonadati</taxon>
        <taxon>Pseudomonadota</taxon>
        <taxon>Betaproteobacteria</taxon>
        <taxon>Burkholderiales</taxon>
        <taxon>Oxalobacteraceae</taxon>
        <taxon>Glaciimonas</taxon>
    </lineage>
</organism>
<reference evidence="2 3" key="1">
    <citation type="submission" date="2019-10" db="EMBL/GenBank/DDBJ databases">
        <title>Glaciimonas soli sp. nov., a psychrophilic bacterium isolated from the forest soil of a high elevation mountain in Taiwan.</title>
        <authorList>
            <person name="Wang L.-T."/>
            <person name="Shieh W.Y."/>
        </authorList>
    </citation>
    <scope>NUCLEOTIDE SEQUENCE [LARGE SCALE GENOMIC DNA]</scope>
    <source>
        <strain evidence="2 3">GS1</strain>
    </source>
</reference>
<dbReference type="Proteomes" id="UP000451565">
    <property type="component" value="Unassembled WGS sequence"/>
</dbReference>
<comment type="caution">
    <text evidence="2">The sequence shown here is derived from an EMBL/GenBank/DDBJ whole genome shotgun (WGS) entry which is preliminary data.</text>
</comment>
<proteinExistence type="predicted"/>
<dbReference type="EMBL" id="WINI01000003">
    <property type="protein sequence ID" value="MQR00658.1"/>
    <property type="molecule type" value="Genomic_DNA"/>
</dbReference>
<dbReference type="AlphaFoldDB" id="A0A843YT32"/>
<accession>A0A843YT32</accession>
<feature type="signal peptide" evidence="1">
    <location>
        <begin position="1"/>
        <end position="19"/>
    </location>
</feature>
<gene>
    <name evidence="2" type="ORF">GEV47_08170</name>
</gene>
<sequence length="271" mass="28766">MQKLVFAVASLFVVGLVHAEDVVPASPAVVEVAPAAAAAPVPDNQVAYNIGLVNDYRFRGISQSGLDPAVQGGIDYTNNPTGLYAGTWLSSIKWITDSVNSAGLNGKGNVEWDLYAGKRGDLPAGFTYDVGGLYYFYPQNNYDRIGKNADTFELYAQLGYGPAYFKYSHALTTLFGTVDSKNSAYYDLGANFDVGAGVTLGLHVGHQTVENYSFASYDDWKIGVSKTFDALAGITLGAAYVGTNAKDGAYVTPSGKNLGRNGLVVSLAKTF</sequence>
<dbReference type="NCBIfam" id="TIGR02001">
    <property type="entry name" value="gcw_chp"/>
    <property type="match status" value="1"/>
</dbReference>
<keyword evidence="1" id="KW-0732">Signal</keyword>
<name>A0A843YT32_9BURK</name>
<evidence type="ECO:0000313" key="2">
    <source>
        <dbReference type="EMBL" id="MQR00658.1"/>
    </source>
</evidence>
<protein>
    <submittedName>
        <fullName evidence="2">Uncharacterized protein</fullName>
    </submittedName>
</protein>
<feature type="chain" id="PRO_5032942323" evidence="1">
    <location>
        <begin position="20"/>
        <end position="271"/>
    </location>
</feature>
<dbReference type="InterPro" id="IPR010239">
    <property type="entry name" value="CHP02001"/>
</dbReference>